<dbReference type="Proteomes" id="UP001430953">
    <property type="component" value="Unassembled WGS sequence"/>
</dbReference>
<evidence type="ECO:0000256" key="1">
    <source>
        <dbReference type="SAM" id="MobiDB-lite"/>
    </source>
</evidence>
<proteinExistence type="predicted"/>
<comment type="caution">
    <text evidence="2">The sequence shown here is derived from an EMBL/GenBank/DDBJ whole genome shotgun (WGS) entry which is preliminary data.</text>
</comment>
<dbReference type="EMBL" id="JADYXP020000024">
    <property type="protein sequence ID" value="KAL0101660.1"/>
    <property type="molecule type" value="Genomic_DNA"/>
</dbReference>
<organism evidence="2 3">
    <name type="scientific">Cardiocondyla obscurior</name>
    <dbReference type="NCBI Taxonomy" id="286306"/>
    <lineage>
        <taxon>Eukaryota</taxon>
        <taxon>Metazoa</taxon>
        <taxon>Ecdysozoa</taxon>
        <taxon>Arthropoda</taxon>
        <taxon>Hexapoda</taxon>
        <taxon>Insecta</taxon>
        <taxon>Pterygota</taxon>
        <taxon>Neoptera</taxon>
        <taxon>Endopterygota</taxon>
        <taxon>Hymenoptera</taxon>
        <taxon>Apocrita</taxon>
        <taxon>Aculeata</taxon>
        <taxon>Formicoidea</taxon>
        <taxon>Formicidae</taxon>
        <taxon>Myrmicinae</taxon>
        <taxon>Cardiocondyla</taxon>
    </lineage>
</organism>
<feature type="compositionally biased region" description="Basic residues" evidence="1">
    <location>
        <begin position="387"/>
        <end position="399"/>
    </location>
</feature>
<name>A0AAW2EFE2_9HYME</name>
<accession>A0AAW2EFE2</accession>
<gene>
    <name evidence="2" type="ORF">PUN28_019068</name>
</gene>
<feature type="region of interest" description="Disordered" evidence="1">
    <location>
        <begin position="385"/>
        <end position="412"/>
    </location>
</feature>
<keyword evidence="3" id="KW-1185">Reference proteome</keyword>
<protein>
    <submittedName>
        <fullName evidence="2">Uncharacterized protein</fullName>
    </submittedName>
</protein>
<evidence type="ECO:0000313" key="3">
    <source>
        <dbReference type="Proteomes" id="UP001430953"/>
    </source>
</evidence>
<evidence type="ECO:0000313" key="2">
    <source>
        <dbReference type="EMBL" id="KAL0101660.1"/>
    </source>
</evidence>
<feature type="compositionally biased region" description="Basic residues" evidence="1">
    <location>
        <begin position="442"/>
        <end position="455"/>
    </location>
</feature>
<sequence length="487" mass="56827">MSPTSTPARSCCTATRIHLLMYKPRVDRYSEEEKIMKRRWAREKCWSKKKISNGGREGGNPFIYLSLRVVTKVKQAHIFPPQRIWTVRCLKIHRSCNVLNLSRGSLTNYIRSFAIAKIRNASGYCFREALPLPSLLSFPPVIFHPSRFLAFSPFFFPLRVLFSHLGIFSAAHTRNTLAWKSFPSPSAAFHRVRIFAFIPFLLSRRPSRRAKFELPVFRGRNMKEKSEEQSSVHNDEGKASTTHLILIVIIGTIMVDYYSRDAYIRTSDLAYLLKYLKLISISRISSSVKKICNRITPIIKRNSLIYFCHSHIISDVILKKEIPFYQTKLLTCSYLHIIIYLFKENELCYPYKYIKRHVSRSARPLSAMKTVGRIRLGRSLCRGPGHAGRRFRQRTRRRQRCDCRSKNPRNPQQTLEKLLQQISRDNFIPANFATFPNPCYNRPKKKRKKEKKKKSASLSGLLSNWENKQTTPIDLVATRNKLHRRTL</sequence>
<reference evidence="2 3" key="1">
    <citation type="submission" date="2023-03" db="EMBL/GenBank/DDBJ databases">
        <title>High recombination rates correlate with genetic variation in Cardiocondyla obscurior ants.</title>
        <authorList>
            <person name="Errbii M."/>
        </authorList>
    </citation>
    <scope>NUCLEOTIDE SEQUENCE [LARGE SCALE GENOMIC DNA]</scope>
    <source>
        <strain evidence="2">Alpha-2009</strain>
        <tissue evidence="2">Whole body</tissue>
    </source>
</reference>
<feature type="region of interest" description="Disordered" evidence="1">
    <location>
        <begin position="438"/>
        <end position="463"/>
    </location>
</feature>
<dbReference type="AlphaFoldDB" id="A0AAW2EFE2"/>